<name>A0A0K2T1T4_LEPSM</name>
<organism evidence="2">
    <name type="scientific">Lepeophtheirus salmonis</name>
    <name type="common">Salmon louse</name>
    <name type="synonym">Caligus salmonis</name>
    <dbReference type="NCBI Taxonomy" id="72036"/>
    <lineage>
        <taxon>Eukaryota</taxon>
        <taxon>Metazoa</taxon>
        <taxon>Ecdysozoa</taxon>
        <taxon>Arthropoda</taxon>
        <taxon>Crustacea</taxon>
        <taxon>Multicrustacea</taxon>
        <taxon>Hexanauplia</taxon>
        <taxon>Copepoda</taxon>
        <taxon>Siphonostomatoida</taxon>
        <taxon>Caligidae</taxon>
        <taxon>Lepeophtheirus</taxon>
    </lineage>
</organism>
<feature type="region of interest" description="Disordered" evidence="1">
    <location>
        <begin position="1"/>
        <end position="31"/>
    </location>
</feature>
<dbReference type="EMBL" id="HACA01002191">
    <property type="protein sequence ID" value="CDW19552.1"/>
    <property type="molecule type" value="Transcribed_RNA"/>
</dbReference>
<dbReference type="AlphaFoldDB" id="A0A0K2T1T4"/>
<evidence type="ECO:0000313" key="2">
    <source>
        <dbReference type="EMBL" id="CDW19552.1"/>
    </source>
</evidence>
<reference evidence="2" key="1">
    <citation type="submission" date="2014-05" db="EMBL/GenBank/DDBJ databases">
        <authorList>
            <person name="Chronopoulou M."/>
        </authorList>
    </citation>
    <scope>NUCLEOTIDE SEQUENCE</scope>
    <source>
        <tissue evidence="2">Whole organism</tissue>
    </source>
</reference>
<protein>
    <submittedName>
        <fullName evidence="2">Uncharacterized protein</fullName>
    </submittedName>
</protein>
<accession>A0A0K2T1T4</accession>
<sequence>MIIPKSLSEENRIRQTSCEPSKATTPVVVTI</sequence>
<evidence type="ECO:0000256" key="1">
    <source>
        <dbReference type="SAM" id="MobiDB-lite"/>
    </source>
</evidence>
<feature type="compositionally biased region" description="Polar residues" evidence="1">
    <location>
        <begin position="14"/>
        <end position="24"/>
    </location>
</feature>
<proteinExistence type="predicted"/>